<evidence type="ECO:0000256" key="4">
    <source>
        <dbReference type="PROSITE-ProRule" id="PRU00050"/>
    </source>
</evidence>
<dbReference type="GO" id="GO:0008984">
    <property type="term" value="F:protein-glutamate methylesterase activity"/>
    <property type="evidence" value="ECO:0007669"/>
    <property type="project" value="UniProtKB-EC"/>
</dbReference>
<dbReference type="Pfam" id="PF01339">
    <property type="entry name" value="CheB_methylest"/>
    <property type="match status" value="1"/>
</dbReference>
<evidence type="ECO:0000256" key="1">
    <source>
        <dbReference type="ARBA" id="ARBA00022801"/>
    </source>
</evidence>
<reference evidence="6 7" key="1">
    <citation type="journal article" date="2019" name="Int. J. Syst. Evol. Microbiol.">
        <title>The Global Catalogue of Microorganisms (GCM) 10K type strain sequencing project: providing services to taxonomists for standard genome sequencing and annotation.</title>
        <authorList>
            <consortium name="The Broad Institute Genomics Platform"/>
            <consortium name="The Broad Institute Genome Sequencing Center for Infectious Disease"/>
            <person name="Wu L."/>
            <person name="Ma J."/>
        </authorList>
    </citation>
    <scope>NUCLEOTIDE SEQUENCE [LARGE SCALE GENOMIC DNA]</scope>
    <source>
        <strain evidence="6 7">JCM 30072</strain>
    </source>
</reference>
<accession>A0ABD5W794</accession>
<name>A0ABD5W794_9EURY</name>
<comment type="caution">
    <text evidence="4">Lacks conserved residue(s) required for the propagation of feature annotation.</text>
</comment>
<dbReference type="Gene3D" id="3.40.50.180">
    <property type="entry name" value="Methylesterase CheB, C-terminal domain"/>
    <property type="match status" value="1"/>
</dbReference>
<dbReference type="PANTHER" id="PTHR42872:SF6">
    <property type="entry name" value="PROTEIN-GLUTAMATE METHYLESTERASE_PROTEIN-GLUTAMINE GLUTAMINASE"/>
    <property type="match status" value="1"/>
</dbReference>
<evidence type="ECO:0000313" key="7">
    <source>
        <dbReference type="Proteomes" id="UP001596445"/>
    </source>
</evidence>
<evidence type="ECO:0000313" key="6">
    <source>
        <dbReference type="EMBL" id="MFC7059430.1"/>
    </source>
</evidence>
<gene>
    <name evidence="6" type="ORF">ACFQQG_16190</name>
</gene>
<dbReference type="Proteomes" id="UP001596445">
    <property type="component" value="Unassembled WGS sequence"/>
</dbReference>
<keyword evidence="1" id="KW-0378">Hydrolase</keyword>
<proteinExistence type="predicted"/>
<dbReference type="RefSeq" id="WP_382186966.1">
    <property type="nucleotide sequence ID" value="NZ_JBHSZI010000001.1"/>
</dbReference>
<keyword evidence="7" id="KW-1185">Reference proteome</keyword>
<evidence type="ECO:0000256" key="2">
    <source>
        <dbReference type="ARBA" id="ARBA00039140"/>
    </source>
</evidence>
<dbReference type="AlphaFoldDB" id="A0ABD5W794"/>
<evidence type="ECO:0000259" key="5">
    <source>
        <dbReference type="PROSITE" id="PS50122"/>
    </source>
</evidence>
<evidence type="ECO:0000256" key="3">
    <source>
        <dbReference type="ARBA" id="ARBA00048267"/>
    </source>
</evidence>
<protein>
    <recommendedName>
        <fullName evidence="2">protein-glutamate methylesterase</fullName>
        <ecNumber evidence="2">3.1.1.61</ecNumber>
    </recommendedName>
</protein>
<dbReference type="PANTHER" id="PTHR42872">
    <property type="entry name" value="PROTEIN-GLUTAMATE METHYLESTERASE/PROTEIN-GLUTAMINE GLUTAMINASE"/>
    <property type="match status" value="1"/>
</dbReference>
<dbReference type="InterPro" id="IPR035909">
    <property type="entry name" value="CheB_C"/>
</dbReference>
<organism evidence="6 7">
    <name type="scientific">Halovenus salina</name>
    <dbReference type="NCBI Taxonomy" id="1510225"/>
    <lineage>
        <taxon>Archaea</taxon>
        <taxon>Methanobacteriati</taxon>
        <taxon>Methanobacteriota</taxon>
        <taxon>Stenosarchaea group</taxon>
        <taxon>Halobacteria</taxon>
        <taxon>Halobacteriales</taxon>
        <taxon>Haloarculaceae</taxon>
        <taxon>Halovenus</taxon>
    </lineage>
</organism>
<feature type="domain" description="CheB-type methylesterase" evidence="5">
    <location>
        <begin position="1"/>
        <end position="169"/>
    </location>
</feature>
<dbReference type="EC" id="3.1.1.61" evidence="2"/>
<dbReference type="InterPro" id="IPR000673">
    <property type="entry name" value="Sig_transdc_resp-reg_Me-estase"/>
</dbReference>
<sequence length="169" mass="17668">MPETLNARVLVVQHMPGDFTDRFAERLDSICELDVSEAERAGTVGPAEAIIAQGGSHLLPREDDGVEISYRLTDDEPVHNVRPAADVTFEAGAAVCTEPLVGVVLSGMGYDGAVGAEHLAEAGGTVLAQEPAEASIAGMPKHTIETGVVDGVFPTSEMTDEIVDIVADE</sequence>
<comment type="caution">
    <text evidence="6">The sequence shown here is derived from an EMBL/GenBank/DDBJ whole genome shotgun (WGS) entry which is preliminary data.</text>
</comment>
<dbReference type="SUPFAM" id="SSF52738">
    <property type="entry name" value="Methylesterase CheB, C-terminal domain"/>
    <property type="match status" value="1"/>
</dbReference>
<comment type="catalytic activity">
    <reaction evidence="3">
        <text>[protein]-L-glutamate 5-O-methyl ester + H2O = L-glutamyl-[protein] + methanol + H(+)</text>
        <dbReference type="Rhea" id="RHEA:23236"/>
        <dbReference type="Rhea" id="RHEA-COMP:10208"/>
        <dbReference type="Rhea" id="RHEA-COMP:10311"/>
        <dbReference type="ChEBI" id="CHEBI:15377"/>
        <dbReference type="ChEBI" id="CHEBI:15378"/>
        <dbReference type="ChEBI" id="CHEBI:17790"/>
        <dbReference type="ChEBI" id="CHEBI:29973"/>
        <dbReference type="ChEBI" id="CHEBI:82795"/>
        <dbReference type="EC" id="3.1.1.61"/>
    </reaction>
</comment>
<dbReference type="PROSITE" id="PS50122">
    <property type="entry name" value="CHEB"/>
    <property type="match status" value="1"/>
</dbReference>
<dbReference type="CDD" id="cd16432">
    <property type="entry name" value="CheB_Rec"/>
    <property type="match status" value="1"/>
</dbReference>
<dbReference type="EMBL" id="JBHSZI010000001">
    <property type="protein sequence ID" value="MFC7059430.1"/>
    <property type="molecule type" value="Genomic_DNA"/>
</dbReference>